<sequence>MLGSKTEIFLLLTLFIPTILIPSFAEDDSLIVEADKAEYEIGDSMVISGLVGEIKMPVVALKIFDPNGRILSANQVDIEDDNTFSKIIGLDSPFYDTQGTYSIALNYGKLETETTFEMVNENSNDTILDDDYDFFVPEILAMFTDQEVYHDGDTVTIIGLVSDKDQDSVLIGIYDPFGTPTGFYFGDVIHHPLHLSRGYFRE</sequence>
<proteinExistence type="predicted"/>
<accession>A0A0F8VPB8</accession>
<evidence type="ECO:0000313" key="1">
    <source>
        <dbReference type="EMBL" id="KKK46208.1"/>
    </source>
</evidence>
<name>A0A0F8VPB8_9ZZZZ</name>
<dbReference type="EMBL" id="LAZR01070027">
    <property type="protein sequence ID" value="KKK46208.1"/>
    <property type="molecule type" value="Genomic_DNA"/>
</dbReference>
<gene>
    <name evidence="1" type="ORF">LCGC14_3164270</name>
</gene>
<protein>
    <recommendedName>
        <fullName evidence="2">Macroglobulin domain-containing protein</fullName>
    </recommendedName>
</protein>
<organism evidence="1">
    <name type="scientific">marine sediment metagenome</name>
    <dbReference type="NCBI Taxonomy" id="412755"/>
    <lineage>
        <taxon>unclassified sequences</taxon>
        <taxon>metagenomes</taxon>
        <taxon>ecological metagenomes</taxon>
    </lineage>
</organism>
<comment type="caution">
    <text evidence="1">The sequence shown here is derived from an EMBL/GenBank/DDBJ whole genome shotgun (WGS) entry which is preliminary data.</text>
</comment>
<evidence type="ECO:0008006" key="2">
    <source>
        <dbReference type="Google" id="ProtNLM"/>
    </source>
</evidence>
<dbReference type="AlphaFoldDB" id="A0A0F8VPB8"/>
<reference evidence="1" key="1">
    <citation type="journal article" date="2015" name="Nature">
        <title>Complex archaea that bridge the gap between prokaryotes and eukaryotes.</title>
        <authorList>
            <person name="Spang A."/>
            <person name="Saw J.H."/>
            <person name="Jorgensen S.L."/>
            <person name="Zaremba-Niedzwiedzka K."/>
            <person name="Martijn J."/>
            <person name="Lind A.E."/>
            <person name="van Eijk R."/>
            <person name="Schleper C."/>
            <person name="Guy L."/>
            <person name="Ettema T.J."/>
        </authorList>
    </citation>
    <scope>NUCLEOTIDE SEQUENCE</scope>
</reference>